<protein>
    <recommendedName>
        <fullName evidence="4">PqqD family protein</fullName>
    </recommendedName>
</protein>
<keyword evidence="1" id="KW-0472">Membrane</keyword>
<dbReference type="Proteomes" id="UP001596496">
    <property type="component" value="Unassembled WGS sequence"/>
</dbReference>
<evidence type="ECO:0008006" key="4">
    <source>
        <dbReference type="Google" id="ProtNLM"/>
    </source>
</evidence>
<keyword evidence="1" id="KW-1133">Transmembrane helix</keyword>
<keyword evidence="1" id="KW-0812">Transmembrane</keyword>
<organism evidence="2 3">
    <name type="scientific">Sphaerisporangium rhizosphaerae</name>
    <dbReference type="NCBI Taxonomy" id="2269375"/>
    <lineage>
        <taxon>Bacteria</taxon>
        <taxon>Bacillati</taxon>
        <taxon>Actinomycetota</taxon>
        <taxon>Actinomycetes</taxon>
        <taxon>Streptosporangiales</taxon>
        <taxon>Streptosporangiaceae</taxon>
        <taxon>Sphaerisporangium</taxon>
    </lineage>
</organism>
<keyword evidence="3" id="KW-1185">Reference proteome</keyword>
<evidence type="ECO:0000313" key="2">
    <source>
        <dbReference type="EMBL" id="MFC7382306.1"/>
    </source>
</evidence>
<sequence length="412" mass="43800">MHAVTGASRVRLHRLRTRRDGSGWIIGRVETGTFASFPDIGRTVIDLLAEGRTVDEVAARVTAETGTRVDVADFCAALTDLGFVAGMDGRPVADTGRRRPSLPWLKPRHVRWTLSPAVHAGVGLLVLCGLVVLAVRPEVMPSPGIMAWSRFGTVSLLTQVAITWGLVLLHELAHLGTARAAGVPGRITLGSRLQFLVVQTDVSGVWGEDRRVRMSAYLAGMALDAAVMAAGLMALAVWPGEGGPHTVAAIVVLTQIDALSFQFLVFMRTDLYFVAQDLAGCRNLYGDGVAYGRFLIGRLARRGGANPLAGFPRRERVAVRLYTVLLVVGTAACLTVVATLMLPALAAIAGPAIGTLVNGGEAPAVVDAVAVVAVLAGVQGLWVWTWWRRHGPKVRRWCASAAAALTPSRRHG</sequence>
<feature type="transmembrane region" description="Helical" evidence="1">
    <location>
        <begin position="368"/>
        <end position="387"/>
    </location>
</feature>
<dbReference type="RefSeq" id="WP_380825513.1">
    <property type="nucleotide sequence ID" value="NZ_JBHTCG010000004.1"/>
</dbReference>
<comment type="caution">
    <text evidence="2">The sequence shown here is derived from an EMBL/GenBank/DDBJ whole genome shotgun (WGS) entry which is preliminary data.</text>
</comment>
<evidence type="ECO:0000313" key="3">
    <source>
        <dbReference type="Proteomes" id="UP001596496"/>
    </source>
</evidence>
<feature type="transmembrane region" description="Helical" evidence="1">
    <location>
        <begin position="244"/>
        <end position="266"/>
    </location>
</feature>
<feature type="transmembrane region" description="Helical" evidence="1">
    <location>
        <begin position="216"/>
        <end position="238"/>
    </location>
</feature>
<name>A0ABW2P555_9ACTN</name>
<feature type="transmembrane region" description="Helical" evidence="1">
    <location>
        <begin position="147"/>
        <end position="169"/>
    </location>
</feature>
<feature type="transmembrane region" description="Helical" evidence="1">
    <location>
        <begin position="321"/>
        <end position="348"/>
    </location>
</feature>
<proteinExistence type="predicted"/>
<evidence type="ECO:0000256" key="1">
    <source>
        <dbReference type="SAM" id="Phobius"/>
    </source>
</evidence>
<accession>A0ABW2P555</accession>
<reference evidence="3" key="1">
    <citation type="journal article" date="2019" name="Int. J. Syst. Evol. Microbiol.">
        <title>The Global Catalogue of Microorganisms (GCM) 10K type strain sequencing project: providing services to taxonomists for standard genome sequencing and annotation.</title>
        <authorList>
            <consortium name="The Broad Institute Genomics Platform"/>
            <consortium name="The Broad Institute Genome Sequencing Center for Infectious Disease"/>
            <person name="Wu L."/>
            <person name="Ma J."/>
        </authorList>
    </citation>
    <scope>NUCLEOTIDE SEQUENCE [LARGE SCALE GENOMIC DNA]</scope>
    <source>
        <strain evidence="3">CECT 7649</strain>
    </source>
</reference>
<dbReference type="EMBL" id="JBHTCG010000004">
    <property type="protein sequence ID" value="MFC7382306.1"/>
    <property type="molecule type" value="Genomic_DNA"/>
</dbReference>
<feature type="transmembrane region" description="Helical" evidence="1">
    <location>
        <begin position="114"/>
        <end position="135"/>
    </location>
</feature>
<gene>
    <name evidence="2" type="ORF">ACFQSB_08835</name>
</gene>